<accession>A0A814BZ41</accession>
<dbReference type="EMBL" id="CAJNOT010000302">
    <property type="protein sequence ID" value="CAF0933051.1"/>
    <property type="molecule type" value="Genomic_DNA"/>
</dbReference>
<evidence type="ECO:0000256" key="1">
    <source>
        <dbReference type="SAM" id="MobiDB-lite"/>
    </source>
</evidence>
<dbReference type="Gene3D" id="2.60.120.260">
    <property type="entry name" value="Galactose-binding domain-like"/>
    <property type="match status" value="1"/>
</dbReference>
<dbReference type="Proteomes" id="UP000663864">
    <property type="component" value="Unassembled WGS sequence"/>
</dbReference>
<comment type="caution">
    <text evidence="2">The sequence shown here is derived from an EMBL/GenBank/DDBJ whole genome shotgun (WGS) entry which is preliminary data.</text>
</comment>
<reference evidence="2" key="1">
    <citation type="submission" date="2021-02" db="EMBL/GenBank/DDBJ databases">
        <authorList>
            <person name="Nowell W R."/>
        </authorList>
    </citation>
    <scope>NUCLEOTIDE SEQUENCE</scope>
</reference>
<dbReference type="AlphaFoldDB" id="A0A814BZ41"/>
<feature type="compositionally biased region" description="Low complexity" evidence="1">
    <location>
        <begin position="1"/>
        <end position="13"/>
    </location>
</feature>
<evidence type="ECO:0000313" key="2">
    <source>
        <dbReference type="EMBL" id="CAF0933051.1"/>
    </source>
</evidence>
<proteinExistence type="predicted"/>
<dbReference type="Proteomes" id="UP000663836">
    <property type="component" value="Unassembled WGS sequence"/>
</dbReference>
<evidence type="ECO:0000313" key="4">
    <source>
        <dbReference type="Proteomes" id="UP000663864"/>
    </source>
</evidence>
<protein>
    <submittedName>
        <fullName evidence="2">Uncharacterized protein</fullName>
    </submittedName>
</protein>
<evidence type="ECO:0000313" key="3">
    <source>
        <dbReference type="EMBL" id="CAF3772737.1"/>
    </source>
</evidence>
<dbReference type="EMBL" id="CAJOBD010001204">
    <property type="protein sequence ID" value="CAF3772737.1"/>
    <property type="molecule type" value="Genomic_DNA"/>
</dbReference>
<sequence length="246" mass="26962">MQSLHHSLTQQSQENLRSYTHSQQQLKQDSLNNFLSRSKEKDVFASRDNYRSSSGIKGNLFEANVALLTGKNETVYGLWNTIAGGNSTLSTPGSSIGNYNPNETPDRVFDQNSTTKYNSYGACNVTFGNAPQCGLNTGLYLTLQQGALLLTGIRFRTANSLPERDPIKITVEGSNRPSSALLLSSSWTLIYNGSCGLDSDPGRYSLGVTEIISNNVVPYDSYRLLITSKRNLSSAVQYSEVELLGH</sequence>
<feature type="region of interest" description="Disordered" evidence="1">
    <location>
        <begin position="1"/>
        <end position="24"/>
    </location>
</feature>
<feature type="compositionally biased region" description="Polar residues" evidence="1">
    <location>
        <begin position="14"/>
        <end position="24"/>
    </location>
</feature>
<name>A0A814BZ41_9BILA</name>
<organism evidence="2 4">
    <name type="scientific">Rotaria sordida</name>
    <dbReference type="NCBI Taxonomy" id="392033"/>
    <lineage>
        <taxon>Eukaryota</taxon>
        <taxon>Metazoa</taxon>
        <taxon>Spiralia</taxon>
        <taxon>Gnathifera</taxon>
        <taxon>Rotifera</taxon>
        <taxon>Eurotatoria</taxon>
        <taxon>Bdelloidea</taxon>
        <taxon>Philodinida</taxon>
        <taxon>Philodinidae</taxon>
        <taxon>Rotaria</taxon>
    </lineage>
</organism>
<gene>
    <name evidence="3" type="ORF">JBS370_LOCUS13778</name>
    <name evidence="2" type="ORF">ZHD862_LOCUS9046</name>
</gene>